<dbReference type="InterPro" id="IPR036236">
    <property type="entry name" value="Znf_C2H2_sf"/>
</dbReference>
<evidence type="ECO:0000256" key="3">
    <source>
        <dbReference type="ARBA" id="ARBA00022771"/>
    </source>
</evidence>
<dbReference type="GeneID" id="20251303"/>
<dbReference type="GO" id="GO:0005634">
    <property type="term" value="C:nucleus"/>
    <property type="evidence" value="ECO:0007669"/>
    <property type="project" value="UniProtKB-ARBA"/>
</dbReference>
<dbReference type="SMART" id="SM00355">
    <property type="entry name" value="ZnF_C2H2"/>
    <property type="match status" value="8"/>
</dbReference>
<dbReference type="PANTHER" id="PTHR19818:SF157">
    <property type="entry name" value="C2H2-TYPE DOMAIN-CONTAINING PROTEIN"/>
    <property type="match status" value="1"/>
</dbReference>
<dbReference type="CTD" id="20251303"/>
<feature type="domain" description="C2H2-type" evidence="6">
    <location>
        <begin position="158"/>
        <end position="186"/>
    </location>
</feature>
<dbReference type="EMBL" id="KB203711">
    <property type="protein sequence ID" value="ESO83366.1"/>
    <property type="molecule type" value="Genomic_DNA"/>
</dbReference>
<dbReference type="KEGG" id="lgi:LOTGIDRAFT_55210"/>
<dbReference type="PROSITE" id="PS00028">
    <property type="entry name" value="ZINC_FINGER_C2H2_1"/>
    <property type="match status" value="4"/>
</dbReference>
<dbReference type="OrthoDB" id="2311693at2759"/>
<dbReference type="SUPFAM" id="SSF57667">
    <property type="entry name" value="beta-beta-alpha zinc fingers"/>
    <property type="match status" value="4"/>
</dbReference>
<dbReference type="PROSITE" id="PS50157">
    <property type="entry name" value="ZINC_FINGER_C2H2_2"/>
    <property type="match status" value="5"/>
</dbReference>
<proteinExistence type="predicted"/>
<organism evidence="7 8">
    <name type="scientific">Lottia gigantea</name>
    <name type="common">Giant owl limpet</name>
    <dbReference type="NCBI Taxonomy" id="225164"/>
    <lineage>
        <taxon>Eukaryota</taxon>
        <taxon>Metazoa</taxon>
        <taxon>Spiralia</taxon>
        <taxon>Lophotrochozoa</taxon>
        <taxon>Mollusca</taxon>
        <taxon>Gastropoda</taxon>
        <taxon>Patellogastropoda</taxon>
        <taxon>Lottioidea</taxon>
        <taxon>Lottiidae</taxon>
        <taxon>Lottia</taxon>
    </lineage>
</organism>
<keyword evidence="1" id="KW-0479">Metal-binding</keyword>
<evidence type="ECO:0000256" key="5">
    <source>
        <dbReference type="PROSITE-ProRule" id="PRU00042"/>
    </source>
</evidence>
<gene>
    <name evidence="7" type="ORF">LOTGIDRAFT_55210</name>
</gene>
<dbReference type="GO" id="GO:0000981">
    <property type="term" value="F:DNA-binding transcription factor activity, RNA polymerase II-specific"/>
    <property type="evidence" value="ECO:0007669"/>
    <property type="project" value="TreeGrafter"/>
</dbReference>
<evidence type="ECO:0000256" key="2">
    <source>
        <dbReference type="ARBA" id="ARBA00022737"/>
    </source>
</evidence>
<keyword evidence="8" id="KW-1185">Reference proteome</keyword>
<sequence length="239" mass="28515">LMEIDELEYNESEFKCLNCRTIFGSISEIENHLKTCIEEPKFECDECGREFERQCSLTFHKRLRHTDRAYLQCRKCNWKAKSEGELRTHCKKEHRILKPFFCDFSGCKYAARKYEFVLRHKKIHNELFECMCENCGRAFAQPSGLISHRRACYKSGQYLCDICGRAFNFLISMKTHRLAKHLKEKPHRCEICDARFSDPRNLKRHKRIHENSFPYCCEICGKVFRHSNTMKDHMVKHIG</sequence>
<dbReference type="FunFam" id="3.30.160.60:FF:000634">
    <property type="entry name" value="Zinc finger X-chromosomal protein"/>
    <property type="match status" value="1"/>
</dbReference>
<evidence type="ECO:0000313" key="7">
    <source>
        <dbReference type="EMBL" id="ESO83366.1"/>
    </source>
</evidence>
<dbReference type="AlphaFoldDB" id="V3ZR73"/>
<evidence type="ECO:0000256" key="4">
    <source>
        <dbReference type="ARBA" id="ARBA00022833"/>
    </source>
</evidence>
<protein>
    <recommendedName>
        <fullName evidence="6">C2H2-type domain-containing protein</fullName>
    </recommendedName>
</protein>
<keyword evidence="2" id="KW-0677">Repeat</keyword>
<feature type="domain" description="C2H2-type" evidence="6">
    <location>
        <begin position="215"/>
        <end position="239"/>
    </location>
</feature>
<dbReference type="OMA" id="TRECHLK"/>
<dbReference type="InterPro" id="IPR013087">
    <property type="entry name" value="Znf_C2H2_type"/>
</dbReference>
<dbReference type="InterPro" id="IPR050329">
    <property type="entry name" value="GLI_C2H2-zinc-finger"/>
</dbReference>
<dbReference type="Gene3D" id="3.30.160.60">
    <property type="entry name" value="Classic Zinc Finger"/>
    <property type="match status" value="5"/>
</dbReference>
<keyword evidence="4" id="KW-0862">Zinc</keyword>
<dbReference type="HOGENOM" id="CLU_002678_2_1_1"/>
<evidence type="ECO:0000256" key="1">
    <source>
        <dbReference type="ARBA" id="ARBA00022723"/>
    </source>
</evidence>
<feature type="domain" description="C2H2-type" evidence="6">
    <location>
        <begin position="187"/>
        <end position="214"/>
    </location>
</feature>
<feature type="non-terminal residue" evidence="7">
    <location>
        <position position="239"/>
    </location>
</feature>
<dbReference type="GO" id="GO:0008270">
    <property type="term" value="F:zinc ion binding"/>
    <property type="evidence" value="ECO:0007669"/>
    <property type="project" value="UniProtKB-KW"/>
</dbReference>
<dbReference type="Proteomes" id="UP000030746">
    <property type="component" value="Unassembled WGS sequence"/>
</dbReference>
<dbReference type="Pfam" id="PF00096">
    <property type="entry name" value="zf-C2H2"/>
    <property type="match status" value="2"/>
</dbReference>
<dbReference type="Pfam" id="PF13912">
    <property type="entry name" value="zf-C2H2_6"/>
    <property type="match status" value="2"/>
</dbReference>
<dbReference type="Pfam" id="PF13894">
    <property type="entry name" value="zf-C2H2_4"/>
    <property type="match status" value="1"/>
</dbReference>
<dbReference type="GO" id="GO:0000978">
    <property type="term" value="F:RNA polymerase II cis-regulatory region sequence-specific DNA binding"/>
    <property type="evidence" value="ECO:0007669"/>
    <property type="project" value="TreeGrafter"/>
</dbReference>
<evidence type="ECO:0000259" key="6">
    <source>
        <dbReference type="PROSITE" id="PS50157"/>
    </source>
</evidence>
<dbReference type="PANTHER" id="PTHR19818">
    <property type="entry name" value="ZINC FINGER PROTEIN ZIC AND GLI"/>
    <property type="match status" value="1"/>
</dbReference>
<dbReference type="GO" id="GO:0045944">
    <property type="term" value="P:positive regulation of transcription by RNA polymerase II"/>
    <property type="evidence" value="ECO:0007669"/>
    <property type="project" value="UniProtKB-ARBA"/>
</dbReference>
<evidence type="ECO:0000313" key="8">
    <source>
        <dbReference type="Proteomes" id="UP000030746"/>
    </source>
</evidence>
<reference evidence="7 8" key="1">
    <citation type="journal article" date="2013" name="Nature">
        <title>Insights into bilaterian evolution from three spiralian genomes.</title>
        <authorList>
            <person name="Simakov O."/>
            <person name="Marletaz F."/>
            <person name="Cho S.J."/>
            <person name="Edsinger-Gonzales E."/>
            <person name="Havlak P."/>
            <person name="Hellsten U."/>
            <person name="Kuo D.H."/>
            <person name="Larsson T."/>
            <person name="Lv J."/>
            <person name="Arendt D."/>
            <person name="Savage R."/>
            <person name="Osoegawa K."/>
            <person name="de Jong P."/>
            <person name="Grimwood J."/>
            <person name="Chapman J.A."/>
            <person name="Shapiro H."/>
            <person name="Aerts A."/>
            <person name="Otillar R.P."/>
            <person name="Terry A.Y."/>
            <person name="Boore J.L."/>
            <person name="Grigoriev I.V."/>
            <person name="Lindberg D.R."/>
            <person name="Seaver E.C."/>
            <person name="Weisblat D.A."/>
            <person name="Putnam N.H."/>
            <person name="Rokhsar D.S."/>
        </authorList>
    </citation>
    <scope>NUCLEOTIDE SEQUENCE [LARGE SCALE GENOMIC DNA]</scope>
</reference>
<name>V3ZR73_LOTGI</name>
<feature type="domain" description="C2H2-type" evidence="6">
    <location>
        <begin position="42"/>
        <end position="70"/>
    </location>
</feature>
<feature type="domain" description="C2H2-type" evidence="6">
    <location>
        <begin position="128"/>
        <end position="159"/>
    </location>
</feature>
<dbReference type="RefSeq" id="XP_009065916.1">
    <property type="nucleotide sequence ID" value="XM_009067668.1"/>
</dbReference>
<accession>V3ZR73</accession>
<feature type="non-terminal residue" evidence="7">
    <location>
        <position position="1"/>
    </location>
</feature>
<keyword evidence="3 5" id="KW-0863">Zinc-finger</keyword>